<dbReference type="KEGG" id="omr:OXIME_001303"/>
<sequence>MINSYLRNYNSPEWRVGKMVRKFDGQRSESLILPSVSRSLQIISWKYLTKIRKSFEGYDENLPLLNTT</sequence>
<dbReference type="RefSeq" id="WP_393971053.1">
    <property type="nucleotide sequence ID" value="NZ_CP133772.1"/>
</dbReference>
<evidence type="ECO:0000313" key="1">
    <source>
        <dbReference type="EMBL" id="WYY00720.1"/>
    </source>
</evidence>
<dbReference type="GeneID" id="95968040"/>
<protein>
    <recommendedName>
        <fullName evidence="3">Transposase</fullName>
    </recommendedName>
</protein>
<reference evidence="1 2" key="1">
    <citation type="submission" date="2023-09" db="EMBL/GenBank/DDBJ databases">
        <authorList>
            <person name="Golyshina O.V."/>
            <person name="Lunev E.A."/>
            <person name="Bargiela R."/>
            <person name="Gaines M.C."/>
            <person name="Daum B."/>
            <person name="Bale N.J."/>
            <person name="Koenen M."/>
            <person name="Sinninghe Damst J.S."/>
            <person name="Yakimov M."/>
            <person name="Golyshin P.N."/>
        </authorList>
    </citation>
    <scope>NUCLEOTIDE SEQUENCE [LARGE SCALE GENOMIC DNA]</scope>
    <source>
        <strain evidence="1 2">M1</strain>
    </source>
</reference>
<evidence type="ECO:0000313" key="2">
    <source>
        <dbReference type="Proteomes" id="UP001451606"/>
    </source>
</evidence>
<name>A0AAX4NGY2_9ARCH</name>
<organism evidence="1 2">
    <name type="scientific">Oxyplasma meridianum</name>
    <dbReference type="NCBI Taxonomy" id="3073602"/>
    <lineage>
        <taxon>Archaea</taxon>
        <taxon>Methanobacteriati</taxon>
        <taxon>Thermoplasmatota</taxon>
        <taxon>Thermoplasmata</taxon>
        <taxon>Thermoplasmatales</taxon>
        <taxon>Thermoplasmataceae</taxon>
        <taxon>Oxyplasma</taxon>
    </lineage>
</organism>
<gene>
    <name evidence="1" type="ORF">OXIME_001303</name>
</gene>
<dbReference type="AlphaFoldDB" id="A0AAX4NGY2"/>
<dbReference type="Proteomes" id="UP001451606">
    <property type="component" value="Chromosome"/>
</dbReference>
<accession>A0AAX4NGY2</accession>
<proteinExistence type="predicted"/>
<evidence type="ECO:0008006" key="3">
    <source>
        <dbReference type="Google" id="ProtNLM"/>
    </source>
</evidence>
<keyword evidence="2" id="KW-1185">Reference proteome</keyword>
<dbReference type="EMBL" id="CP133772">
    <property type="protein sequence ID" value="WYY00720.1"/>
    <property type="molecule type" value="Genomic_DNA"/>
</dbReference>